<evidence type="ECO:0000313" key="3">
    <source>
        <dbReference type="Proteomes" id="UP000243535"/>
    </source>
</evidence>
<dbReference type="AlphaFoldDB" id="A0A0K6H8V0"/>
<evidence type="ECO:0000256" key="1">
    <source>
        <dbReference type="SAM" id="MobiDB-lite"/>
    </source>
</evidence>
<name>A0A0K6H8V0_9NEIS</name>
<feature type="region of interest" description="Disordered" evidence="1">
    <location>
        <begin position="1"/>
        <end position="53"/>
    </location>
</feature>
<keyword evidence="3" id="KW-1185">Reference proteome</keyword>
<protein>
    <submittedName>
        <fullName evidence="2">Plasmid segregation centromere-binding protein ParG</fullName>
    </submittedName>
</protein>
<dbReference type="RefSeq" id="WP_055434555.1">
    <property type="nucleotide sequence ID" value="NZ_CYHA01000012.1"/>
</dbReference>
<proteinExistence type="predicted"/>
<dbReference type="EMBL" id="CYHA01000012">
    <property type="protein sequence ID" value="CUA87255.1"/>
    <property type="molecule type" value="Genomic_DNA"/>
</dbReference>
<accession>A0A0K6H8V0</accession>
<dbReference type="Proteomes" id="UP000243535">
    <property type="component" value="Unassembled WGS sequence"/>
</dbReference>
<evidence type="ECO:0000313" key="2">
    <source>
        <dbReference type="EMBL" id="CUA87255.1"/>
    </source>
</evidence>
<sequence>MKKMRGKPDLTGIATPPKDPTAFLEGGAGDVADKAHRNAPKAAAPAADEPPVPTVQKLFRMRWDIAKALKDAANAESVPGHRVTETEIVERLLKQHFGIE</sequence>
<gene>
    <name evidence="2" type="ORF">Ga0061063_0113</name>
</gene>
<organism evidence="2 3">
    <name type="scientific">Gulbenkiania indica</name>
    <dbReference type="NCBI Taxonomy" id="375574"/>
    <lineage>
        <taxon>Bacteria</taxon>
        <taxon>Pseudomonadati</taxon>
        <taxon>Pseudomonadota</taxon>
        <taxon>Betaproteobacteria</taxon>
        <taxon>Neisseriales</taxon>
        <taxon>Chromobacteriaceae</taxon>
        <taxon>Gulbenkiania</taxon>
    </lineage>
</organism>
<reference evidence="3" key="1">
    <citation type="submission" date="2015-08" db="EMBL/GenBank/DDBJ databases">
        <authorList>
            <person name="Varghese N."/>
        </authorList>
    </citation>
    <scope>NUCLEOTIDE SEQUENCE [LARGE SCALE GENOMIC DNA]</scope>
    <source>
        <strain evidence="3">DSM 17901</strain>
    </source>
</reference>